<protein>
    <submittedName>
        <fullName evidence="3">DUF881 domain-containing protein</fullName>
    </submittedName>
</protein>
<dbReference type="Proteomes" id="UP000275225">
    <property type="component" value="Unassembled WGS sequence"/>
</dbReference>
<keyword evidence="4" id="KW-1185">Reference proteome</keyword>
<dbReference type="Gene3D" id="3.30.70.1880">
    <property type="entry name" value="Protein of unknown function DUF881"/>
    <property type="match status" value="1"/>
</dbReference>
<evidence type="ECO:0000313" key="4">
    <source>
        <dbReference type="Proteomes" id="UP000275225"/>
    </source>
</evidence>
<evidence type="ECO:0000313" key="3">
    <source>
        <dbReference type="EMBL" id="RQN07703.1"/>
    </source>
</evidence>
<name>A0A3N6X220_9ACTN</name>
<reference evidence="3 4" key="1">
    <citation type="submission" date="2018-11" db="EMBL/GenBank/DDBJ databases">
        <authorList>
            <person name="Li F."/>
        </authorList>
    </citation>
    <scope>NUCLEOTIDE SEQUENCE [LARGE SCALE GENOMIC DNA]</scope>
    <source>
        <strain evidence="3 4">YS17T</strain>
    </source>
</reference>
<organism evidence="3 4">
    <name type="scientific">Aeromicrobium camelliae</name>
    <dbReference type="NCBI Taxonomy" id="1538144"/>
    <lineage>
        <taxon>Bacteria</taxon>
        <taxon>Bacillati</taxon>
        <taxon>Actinomycetota</taxon>
        <taxon>Actinomycetes</taxon>
        <taxon>Propionibacteriales</taxon>
        <taxon>Nocardioidaceae</taxon>
        <taxon>Aeromicrobium</taxon>
    </lineage>
</organism>
<dbReference type="InterPro" id="IPR010273">
    <property type="entry name" value="DUF881"/>
</dbReference>
<comment type="caution">
    <text evidence="3">The sequence shown here is derived from an EMBL/GenBank/DDBJ whole genome shotgun (WGS) entry which is preliminary data.</text>
</comment>
<dbReference type="EMBL" id="RQJX01000011">
    <property type="protein sequence ID" value="RQN07703.1"/>
    <property type="molecule type" value="Genomic_DNA"/>
</dbReference>
<comment type="similarity">
    <text evidence="1">Belongs to the UPF0749 family.</text>
</comment>
<gene>
    <name evidence="3" type="ORF">EHW97_09400</name>
</gene>
<accession>A0A3N6X220</accession>
<feature type="coiled-coil region" evidence="2">
    <location>
        <begin position="111"/>
        <end position="148"/>
    </location>
</feature>
<dbReference type="GO" id="GO:0005886">
    <property type="term" value="C:plasma membrane"/>
    <property type="evidence" value="ECO:0007669"/>
    <property type="project" value="TreeGrafter"/>
</dbReference>
<dbReference type="PANTHER" id="PTHR37313">
    <property type="entry name" value="UPF0749 PROTEIN RV1825"/>
    <property type="match status" value="1"/>
</dbReference>
<keyword evidence="2" id="KW-0175">Coiled coil</keyword>
<sequence length="296" mass="31498">MGLHDLGRRSLLVGWRPVRLPVAASARDDAAGAVDMTTPPSGGRPAEALLDQLWQTALDDDYYAVRERSPRRSARVLSGVTLLAFGLLVSTAAVQTRTDAPAGDLERAALIDDIEAREELVESQRDRVQELTTEVEELREAAAGAVVDDAGAAVVAADEPAAGPGIVITARSGDRGAAAEISDLDLQLLVNGLWYAGAEAVAINGQRIGSMTAIRWAGEAVTVNYRTLNEPYEITAIGPPELEENWTANPSGRHWQHRSDASGVSWDIVADDELTVPAVPRARLSLTHATSTEEAP</sequence>
<evidence type="ECO:0000256" key="1">
    <source>
        <dbReference type="ARBA" id="ARBA00009108"/>
    </source>
</evidence>
<dbReference type="AlphaFoldDB" id="A0A3N6X220"/>
<proteinExistence type="inferred from homology"/>
<dbReference type="OrthoDB" id="3218134at2"/>
<evidence type="ECO:0000256" key="2">
    <source>
        <dbReference type="SAM" id="Coils"/>
    </source>
</evidence>
<dbReference type="Pfam" id="PF05949">
    <property type="entry name" value="DUF881"/>
    <property type="match status" value="1"/>
</dbReference>
<dbReference type="PANTHER" id="PTHR37313:SF1">
    <property type="entry name" value="UPF0749 PROTEIN RV1823"/>
    <property type="match status" value="1"/>
</dbReference>